<reference evidence="1" key="1">
    <citation type="submission" date="2014-11" db="EMBL/GenBank/DDBJ databases">
        <authorList>
            <person name="Amaro Gonzalez C."/>
        </authorList>
    </citation>
    <scope>NUCLEOTIDE SEQUENCE</scope>
</reference>
<accession>A0A0E9UW59</accession>
<reference evidence="1" key="2">
    <citation type="journal article" date="2015" name="Fish Shellfish Immunol.">
        <title>Early steps in the European eel (Anguilla anguilla)-Vibrio vulnificus interaction in the gills: Role of the RtxA13 toxin.</title>
        <authorList>
            <person name="Callol A."/>
            <person name="Pajuelo D."/>
            <person name="Ebbesson L."/>
            <person name="Teles M."/>
            <person name="MacKenzie S."/>
            <person name="Amaro C."/>
        </authorList>
    </citation>
    <scope>NUCLEOTIDE SEQUENCE</scope>
</reference>
<name>A0A0E9UW59_ANGAN</name>
<evidence type="ECO:0000313" key="1">
    <source>
        <dbReference type="EMBL" id="JAH70052.1"/>
    </source>
</evidence>
<proteinExistence type="predicted"/>
<protein>
    <submittedName>
        <fullName evidence="1">Uncharacterized protein</fullName>
    </submittedName>
</protein>
<dbReference type="EMBL" id="GBXM01038525">
    <property type="protein sequence ID" value="JAH70052.1"/>
    <property type="molecule type" value="Transcribed_RNA"/>
</dbReference>
<organism evidence="1">
    <name type="scientific">Anguilla anguilla</name>
    <name type="common">European freshwater eel</name>
    <name type="synonym">Muraena anguilla</name>
    <dbReference type="NCBI Taxonomy" id="7936"/>
    <lineage>
        <taxon>Eukaryota</taxon>
        <taxon>Metazoa</taxon>
        <taxon>Chordata</taxon>
        <taxon>Craniata</taxon>
        <taxon>Vertebrata</taxon>
        <taxon>Euteleostomi</taxon>
        <taxon>Actinopterygii</taxon>
        <taxon>Neopterygii</taxon>
        <taxon>Teleostei</taxon>
        <taxon>Anguilliformes</taxon>
        <taxon>Anguillidae</taxon>
        <taxon>Anguilla</taxon>
    </lineage>
</organism>
<sequence>MVYKPIFCKFCV</sequence>